<evidence type="ECO:0000259" key="8">
    <source>
        <dbReference type="PROSITE" id="PS50110"/>
    </source>
</evidence>
<dbReference type="CDD" id="cd00082">
    <property type="entry name" value="HisKA"/>
    <property type="match status" value="1"/>
</dbReference>
<dbReference type="InterPro" id="IPR011990">
    <property type="entry name" value="TPR-like_helical_dom_sf"/>
</dbReference>
<dbReference type="Gene3D" id="3.30.565.10">
    <property type="entry name" value="Histidine kinase-like ATPase, C-terminal domain"/>
    <property type="match status" value="1"/>
</dbReference>
<dbReference type="CDD" id="cd16922">
    <property type="entry name" value="HATPase_EvgS-ArcB-TorS-like"/>
    <property type="match status" value="1"/>
</dbReference>
<dbReference type="GO" id="GO:0000155">
    <property type="term" value="F:phosphorelay sensor kinase activity"/>
    <property type="evidence" value="ECO:0007669"/>
    <property type="project" value="InterPro"/>
</dbReference>
<name>A0A2S0HVN8_9FLAO</name>
<dbReference type="Gene3D" id="1.10.287.130">
    <property type="match status" value="1"/>
</dbReference>
<dbReference type="InterPro" id="IPR003594">
    <property type="entry name" value="HATPase_dom"/>
</dbReference>
<keyword evidence="10" id="KW-1185">Reference proteome</keyword>
<feature type="domain" description="Response regulatory" evidence="8">
    <location>
        <begin position="623"/>
        <end position="737"/>
    </location>
</feature>
<dbReference type="PROSITE" id="PS50109">
    <property type="entry name" value="HIS_KIN"/>
    <property type="match status" value="1"/>
</dbReference>
<feature type="modified residue" description="4-aspartylphosphate" evidence="4">
    <location>
        <position position="672"/>
    </location>
</feature>
<dbReference type="CDD" id="cd17546">
    <property type="entry name" value="REC_hyHK_CKI1_RcsC-like"/>
    <property type="match status" value="1"/>
</dbReference>
<dbReference type="SUPFAM" id="SSF52172">
    <property type="entry name" value="CheY-like"/>
    <property type="match status" value="1"/>
</dbReference>
<dbReference type="PANTHER" id="PTHR45339">
    <property type="entry name" value="HYBRID SIGNAL TRANSDUCTION HISTIDINE KINASE J"/>
    <property type="match status" value="1"/>
</dbReference>
<keyword evidence="9" id="KW-0808">Transferase</keyword>
<dbReference type="Pfam" id="PF02518">
    <property type="entry name" value="HATPase_c"/>
    <property type="match status" value="1"/>
</dbReference>
<dbReference type="Proteomes" id="UP000238442">
    <property type="component" value="Chromosome"/>
</dbReference>
<dbReference type="RefSeq" id="WP_105215687.1">
    <property type="nucleotide sequence ID" value="NZ_CP027062.1"/>
</dbReference>
<dbReference type="SUPFAM" id="SSF48452">
    <property type="entry name" value="TPR-like"/>
    <property type="match status" value="1"/>
</dbReference>
<dbReference type="EMBL" id="CP027062">
    <property type="protein sequence ID" value="AVI50676.1"/>
    <property type="molecule type" value="Genomic_DNA"/>
</dbReference>
<dbReference type="SMART" id="SM00448">
    <property type="entry name" value="REC"/>
    <property type="match status" value="1"/>
</dbReference>
<dbReference type="SMART" id="SM00387">
    <property type="entry name" value="HATPase_c"/>
    <property type="match status" value="1"/>
</dbReference>
<dbReference type="InterPro" id="IPR005467">
    <property type="entry name" value="His_kinase_dom"/>
</dbReference>
<dbReference type="InterPro" id="IPR011006">
    <property type="entry name" value="CheY-like_superfamily"/>
</dbReference>
<dbReference type="InterPro" id="IPR001789">
    <property type="entry name" value="Sig_transdc_resp-reg_receiver"/>
</dbReference>
<dbReference type="PROSITE" id="PS50110">
    <property type="entry name" value="RESPONSE_REGULATORY"/>
    <property type="match status" value="1"/>
</dbReference>
<keyword evidence="6" id="KW-0732">Signal</keyword>
<sequence length="747" mass="85382">MRLQPTLQLLILFFCAPILLAQNPSTETDRLEKLLDDAYTQYYEYEYKKALESCLSLLNEARAAGNDYYIFRAYNKLGSIHNSVKDTAHSRIYFEKALQHALQIKSDSLISWGYNDLANVYAEDPSRYLKTITLYKEGIKVNQRAGLDDYENLTLYMNIGWTYLDVERPEAAYPYLQKTRELSKQKKQHPLFLINLDILFGRYHFYTDPTSVQAIQILEETADRAVKGNYLEQAASSYEYLAKLYNNSGDLALANSSLLKQLELKDKLHKHQMEAQLNEATAKFELQQYQSDLAVARNEQVYADRLVAKSRLLVVIFAVAFIILFSALIVFYKSLKARKRFISKLHDKNVELTRAKEKAERLSMLKTQFFSTVSHELRTPLYGVIGISSLLLDNKKLNDHRNDLQSLKFSADYLLALINDVLTLNKIEANGIRLEHNAFHMGTLMNNIIRSFAFGLEQNNNQLHLRIDSALPDSFVSDSVRLSQILMNLVGNAVKFNENGNIWVTIHNMGETKSGNYKVYFEVKDDGIGIPKEQKNAIFEEFSQMENKNYNYQGTGLGLSIVKKLLSVFGSEISLESELGSGATFSFEIEMEAIPSSVVEARELSDETYETLTAEEHFFDNFHILVVDDNKINQKITQKILETRNFQCSLANDGEEAIVLTREGKFDLILMDIHMPRMNGIEATKIIREFDQSTPIVALTAVEVAEMRKSILESGMNDIILKPYDVSQFLNTLFRNLSAVVGHNETF</sequence>
<evidence type="ECO:0000259" key="7">
    <source>
        <dbReference type="PROSITE" id="PS50109"/>
    </source>
</evidence>
<evidence type="ECO:0000256" key="6">
    <source>
        <dbReference type="SAM" id="SignalP"/>
    </source>
</evidence>
<evidence type="ECO:0000256" key="1">
    <source>
        <dbReference type="ARBA" id="ARBA00000085"/>
    </source>
</evidence>
<dbReference type="PRINTS" id="PR00344">
    <property type="entry name" value="BCTRLSENSOR"/>
</dbReference>
<dbReference type="InterPro" id="IPR004358">
    <property type="entry name" value="Sig_transdc_His_kin-like_C"/>
</dbReference>
<dbReference type="InterPro" id="IPR019734">
    <property type="entry name" value="TPR_rpt"/>
</dbReference>
<proteinExistence type="predicted"/>
<dbReference type="AlphaFoldDB" id="A0A2S0HVN8"/>
<dbReference type="Pfam" id="PF00072">
    <property type="entry name" value="Response_reg"/>
    <property type="match status" value="1"/>
</dbReference>
<evidence type="ECO:0000313" key="9">
    <source>
        <dbReference type="EMBL" id="AVI50676.1"/>
    </source>
</evidence>
<dbReference type="InterPro" id="IPR036890">
    <property type="entry name" value="HATPase_C_sf"/>
</dbReference>
<dbReference type="OrthoDB" id="4457677at2"/>
<evidence type="ECO:0000256" key="5">
    <source>
        <dbReference type="SAM" id="Phobius"/>
    </source>
</evidence>
<keyword evidence="3 4" id="KW-0597">Phosphoprotein</keyword>
<dbReference type="KEGG" id="aue:C5O00_05620"/>
<feature type="chain" id="PRO_5015657854" description="histidine kinase" evidence="6">
    <location>
        <begin position="22"/>
        <end position="747"/>
    </location>
</feature>
<feature type="domain" description="Histidine kinase" evidence="7">
    <location>
        <begin position="372"/>
        <end position="593"/>
    </location>
</feature>
<comment type="catalytic activity">
    <reaction evidence="1">
        <text>ATP + protein L-histidine = ADP + protein N-phospho-L-histidine.</text>
        <dbReference type="EC" id="2.7.13.3"/>
    </reaction>
</comment>
<evidence type="ECO:0000256" key="2">
    <source>
        <dbReference type="ARBA" id="ARBA00012438"/>
    </source>
</evidence>
<dbReference type="EC" id="2.7.13.3" evidence="2"/>
<dbReference type="SMART" id="SM00388">
    <property type="entry name" value="HisKA"/>
    <property type="match status" value="1"/>
</dbReference>
<dbReference type="FunFam" id="3.30.565.10:FF:000010">
    <property type="entry name" value="Sensor histidine kinase RcsC"/>
    <property type="match status" value="1"/>
</dbReference>
<organism evidence="9 10">
    <name type="scientific">Pukyongia salina</name>
    <dbReference type="NCBI Taxonomy" id="2094025"/>
    <lineage>
        <taxon>Bacteria</taxon>
        <taxon>Pseudomonadati</taxon>
        <taxon>Bacteroidota</taxon>
        <taxon>Flavobacteriia</taxon>
        <taxon>Flavobacteriales</taxon>
        <taxon>Flavobacteriaceae</taxon>
        <taxon>Pukyongia</taxon>
    </lineage>
</organism>
<dbReference type="InterPro" id="IPR003661">
    <property type="entry name" value="HisK_dim/P_dom"/>
</dbReference>
<dbReference type="Gene3D" id="1.25.40.10">
    <property type="entry name" value="Tetratricopeptide repeat domain"/>
    <property type="match status" value="2"/>
</dbReference>
<dbReference type="Gene3D" id="3.40.50.2300">
    <property type="match status" value="1"/>
</dbReference>
<keyword evidence="5" id="KW-1133">Transmembrane helix</keyword>
<dbReference type="PANTHER" id="PTHR45339:SF5">
    <property type="entry name" value="HISTIDINE KINASE"/>
    <property type="match status" value="1"/>
</dbReference>
<protein>
    <recommendedName>
        <fullName evidence="2">histidine kinase</fullName>
        <ecNumber evidence="2">2.7.13.3</ecNumber>
    </recommendedName>
</protein>
<feature type="signal peptide" evidence="6">
    <location>
        <begin position="1"/>
        <end position="21"/>
    </location>
</feature>
<feature type="transmembrane region" description="Helical" evidence="5">
    <location>
        <begin position="312"/>
        <end position="332"/>
    </location>
</feature>
<dbReference type="Pfam" id="PF00512">
    <property type="entry name" value="HisKA"/>
    <property type="match status" value="1"/>
</dbReference>
<dbReference type="InterPro" id="IPR036097">
    <property type="entry name" value="HisK_dim/P_sf"/>
</dbReference>
<evidence type="ECO:0000256" key="4">
    <source>
        <dbReference type="PROSITE-ProRule" id="PRU00169"/>
    </source>
</evidence>
<dbReference type="SUPFAM" id="SSF47384">
    <property type="entry name" value="Homodimeric domain of signal transducing histidine kinase"/>
    <property type="match status" value="1"/>
</dbReference>
<keyword evidence="9" id="KW-0418">Kinase</keyword>
<keyword evidence="5" id="KW-0812">Transmembrane</keyword>
<accession>A0A2S0HVN8</accession>
<evidence type="ECO:0000256" key="3">
    <source>
        <dbReference type="ARBA" id="ARBA00022553"/>
    </source>
</evidence>
<evidence type="ECO:0000313" key="10">
    <source>
        <dbReference type="Proteomes" id="UP000238442"/>
    </source>
</evidence>
<dbReference type="SUPFAM" id="SSF55874">
    <property type="entry name" value="ATPase domain of HSP90 chaperone/DNA topoisomerase II/histidine kinase"/>
    <property type="match status" value="1"/>
</dbReference>
<keyword evidence="5" id="KW-0472">Membrane</keyword>
<dbReference type="Pfam" id="PF13181">
    <property type="entry name" value="TPR_8"/>
    <property type="match status" value="1"/>
</dbReference>
<reference evidence="9 10" key="1">
    <citation type="submission" date="2018-02" db="EMBL/GenBank/DDBJ databases">
        <title>Genomic analysis of the strain RR4-38 isolated from a seawater recirculating aquaculture system.</title>
        <authorList>
            <person name="Kim Y.-S."/>
            <person name="Jang Y.H."/>
            <person name="Kim K.-H."/>
        </authorList>
    </citation>
    <scope>NUCLEOTIDE SEQUENCE [LARGE SCALE GENOMIC DNA]</scope>
    <source>
        <strain evidence="9 10">RR4-38</strain>
    </source>
</reference>
<gene>
    <name evidence="9" type="ORF">C5O00_05620</name>
</gene>